<sequence length="175" mass="20188">MAPKIGDWVRSYSAGIWQIYRILDYKCKDPVTGKVVEKTTIFSKRFVSDSFKRSFKEECCDPAFVYLLELDKKKELDAFIESNSGLYQKFIDHEPKQIDCIYNARIGIPPHRDSQIIADKLKDLGPIKDIEINPKLNELGFNTKAMPSWTVQFVSSGFECLGGYLSFQFLRVLEQ</sequence>
<evidence type="ECO:0000313" key="1">
    <source>
        <dbReference type="EMBL" id="WMB71368.1"/>
    </source>
</evidence>
<dbReference type="AlphaFoldDB" id="A0AA50KA92"/>
<dbReference type="Proteomes" id="UP001236800">
    <property type="component" value="Chromosome"/>
</dbReference>
<organism evidence="1">
    <name type="scientific">Shewanella oncorhynchi</name>
    <dbReference type="NCBI Taxonomy" id="2726434"/>
    <lineage>
        <taxon>Bacteria</taxon>
        <taxon>Pseudomonadati</taxon>
        <taxon>Pseudomonadota</taxon>
        <taxon>Gammaproteobacteria</taxon>
        <taxon>Alteromonadales</taxon>
        <taxon>Shewanellaceae</taxon>
        <taxon>Shewanella</taxon>
    </lineage>
</organism>
<proteinExistence type="predicted"/>
<dbReference type="EMBL" id="CP132914">
    <property type="protein sequence ID" value="WMB71368.1"/>
    <property type="molecule type" value="Genomic_DNA"/>
</dbReference>
<dbReference type="RefSeq" id="WP_283628007.1">
    <property type="nucleotide sequence ID" value="NZ_CP132914.1"/>
</dbReference>
<reference evidence="1" key="1">
    <citation type="submission" date="2023-08" db="EMBL/GenBank/DDBJ databases">
        <title>Complete genome sequence of Shewanella oncorhynchi Z-P2, a siderophore putrebactin-producing bacterium.</title>
        <authorList>
            <person name="Zhang Y."/>
        </authorList>
    </citation>
    <scope>NUCLEOTIDE SEQUENCE</scope>
    <source>
        <strain evidence="1">Z-P2</strain>
    </source>
</reference>
<accession>A0AA50KA92</accession>
<dbReference type="GeneID" id="301340131"/>
<dbReference type="KEGG" id="sog:RA178_13070"/>
<name>A0AA50KA92_9GAMM</name>
<protein>
    <submittedName>
        <fullName evidence="1">Uncharacterized protein</fullName>
    </submittedName>
</protein>
<gene>
    <name evidence="1" type="ORF">RA178_13070</name>
</gene>